<reference evidence="1" key="1">
    <citation type="submission" date="2020-08" db="EMBL/GenBank/DDBJ databases">
        <title>Multicomponent nature underlies the extraordinary mechanical properties of spider dragline silk.</title>
        <authorList>
            <person name="Kono N."/>
            <person name="Nakamura H."/>
            <person name="Mori M."/>
            <person name="Yoshida Y."/>
            <person name="Ohtoshi R."/>
            <person name="Malay A.D."/>
            <person name="Moran D.A.P."/>
            <person name="Tomita M."/>
            <person name="Numata K."/>
            <person name="Arakawa K."/>
        </authorList>
    </citation>
    <scope>NUCLEOTIDE SEQUENCE</scope>
</reference>
<keyword evidence="2" id="KW-1185">Reference proteome</keyword>
<protein>
    <submittedName>
        <fullName evidence="1">Uncharacterized protein</fullName>
    </submittedName>
</protein>
<accession>A0A8X6TY66</accession>
<feature type="non-terminal residue" evidence="1">
    <location>
        <position position="1"/>
    </location>
</feature>
<evidence type="ECO:0000313" key="1">
    <source>
        <dbReference type="EMBL" id="GFT56028.1"/>
    </source>
</evidence>
<comment type="caution">
    <text evidence="1">The sequence shown here is derived from an EMBL/GenBank/DDBJ whole genome shotgun (WGS) entry which is preliminary data.</text>
</comment>
<gene>
    <name evidence="1" type="ORF">NPIL_672301</name>
</gene>
<evidence type="ECO:0000313" key="2">
    <source>
        <dbReference type="Proteomes" id="UP000887013"/>
    </source>
</evidence>
<dbReference type="EMBL" id="BMAW01113199">
    <property type="protein sequence ID" value="GFT56028.1"/>
    <property type="molecule type" value="Genomic_DNA"/>
</dbReference>
<dbReference type="Proteomes" id="UP000887013">
    <property type="component" value="Unassembled WGS sequence"/>
</dbReference>
<organism evidence="1 2">
    <name type="scientific">Nephila pilipes</name>
    <name type="common">Giant wood spider</name>
    <name type="synonym">Nephila maculata</name>
    <dbReference type="NCBI Taxonomy" id="299642"/>
    <lineage>
        <taxon>Eukaryota</taxon>
        <taxon>Metazoa</taxon>
        <taxon>Ecdysozoa</taxon>
        <taxon>Arthropoda</taxon>
        <taxon>Chelicerata</taxon>
        <taxon>Arachnida</taxon>
        <taxon>Araneae</taxon>
        <taxon>Araneomorphae</taxon>
        <taxon>Entelegynae</taxon>
        <taxon>Araneoidea</taxon>
        <taxon>Nephilidae</taxon>
        <taxon>Nephila</taxon>
    </lineage>
</organism>
<proteinExistence type="predicted"/>
<name>A0A8X6TY66_NEPPI</name>
<dbReference type="AlphaFoldDB" id="A0A8X6TY66"/>
<sequence>DSAKRRLGCATAPGTAASFCCYFAMAKFYVRGDFSALQPCCQRSLPPASSFSNVRAVSPATLAALRGSGRYGSAAAYGTAGKVLPDAGCR</sequence>